<evidence type="ECO:0000313" key="2">
    <source>
        <dbReference type="EMBL" id="MDC0720673.1"/>
    </source>
</evidence>
<dbReference type="RefSeq" id="WP_272089182.1">
    <property type="nucleotide sequence ID" value="NZ_JAQNDL010000003.1"/>
</dbReference>
<feature type="signal peptide" evidence="1">
    <location>
        <begin position="1"/>
        <end position="23"/>
    </location>
</feature>
<evidence type="ECO:0000313" key="3">
    <source>
        <dbReference type="Proteomes" id="UP001221686"/>
    </source>
</evidence>
<dbReference type="EMBL" id="JAQNDL010000003">
    <property type="protein sequence ID" value="MDC0720673.1"/>
    <property type="molecule type" value="Genomic_DNA"/>
</dbReference>
<gene>
    <name evidence="2" type="ORF">POL25_27460</name>
</gene>
<accession>A0ABT5E5G3</accession>
<sequence length="271" mass="28014">MSLILWGLGLAVVATMATPPAKAASVPQAPAGPPLAPPSGWDDALPLPTAADVQGFDLLTNWGATPESLRPLFALVEIKSRIAGAARFLALAARRESAFVLTAHNKSSGERTASANAYSNNKAKRPPLVYGAAAAAWGSGGLFGLLGPYFLWTGIQELGGAAPLLGSPPEIMFLPRVAAFAGAVYMQRILANYRVDDVADIKVGWASPSLLGNGRGGATYKKVRARFLEDSAKLGIKLNAPPTLPPKLSAAAWPGVAAVFEGVVGTPPRLA</sequence>
<feature type="chain" id="PRO_5047373019" evidence="1">
    <location>
        <begin position="24"/>
        <end position="271"/>
    </location>
</feature>
<dbReference type="Proteomes" id="UP001221686">
    <property type="component" value="Unassembled WGS sequence"/>
</dbReference>
<protein>
    <submittedName>
        <fullName evidence="2">Uncharacterized protein</fullName>
    </submittedName>
</protein>
<proteinExistence type="predicted"/>
<organism evidence="2 3">
    <name type="scientific">Nannocystis bainbridge</name>
    <dbReference type="NCBI Taxonomy" id="2995303"/>
    <lineage>
        <taxon>Bacteria</taxon>
        <taxon>Pseudomonadati</taxon>
        <taxon>Myxococcota</taxon>
        <taxon>Polyangia</taxon>
        <taxon>Nannocystales</taxon>
        <taxon>Nannocystaceae</taxon>
        <taxon>Nannocystis</taxon>
    </lineage>
</organism>
<keyword evidence="3" id="KW-1185">Reference proteome</keyword>
<evidence type="ECO:0000256" key="1">
    <source>
        <dbReference type="SAM" id="SignalP"/>
    </source>
</evidence>
<keyword evidence="1" id="KW-0732">Signal</keyword>
<name>A0ABT5E5G3_9BACT</name>
<reference evidence="2 3" key="1">
    <citation type="submission" date="2022-11" db="EMBL/GenBank/DDBJ databases">
        <title>Minimal conservation of predation-associated metabolite biosynthetic gene clusters underscores biosynthetic potential of Myxococcota including descriptions for ten novel species: Archangium lansinium sp. nov., Myxococcus landrumus sp. nov., Nannocystis bai.</title>
        <authorList>
            <person name="Ahearne A."/>
            <person name="Stevens C."/>
            <person name="Dowd S."/>
        </authorList>
    </citation>
    <scope>NUCLEOTIDE SEQUENCE [LARGE SCALE GENOMIC DNA]</scope>
    <source>
        <strain evidence="2 3">BB15-2</strain>
    </source>
</reference>
<comment type="caution">
    <text evidence="2">The sequence shown here is derived from an EMBL/GenBank/DDBJ whole genome shotgun (WGS) entry which is preliminary data.</text>
</comment>